<name>K8Z998_9ENTE</name>
<dbReference type="RefSeq" id="WP_009488771.1">
    <property type="nucleotide sequence ID" value="NZ_AMYT01000011.1"/>
</dbReference>
<keyword evidence="1" id="KW-0378">Hydrolase</keyword>
<accession>K8Z998</accession>
<proteinExistence type="predicted"/>
<dbReference type="OrthoDB" id="2139777at2"/>
<dbReference type="EMBL" id="AMYT01000011">
    <property type="protein sequence ID" value="EKU27569.1"/>
    <property type="molecule type" value="Genomic_DNA"/>
</dbReference>
<dbReference type="EC" id="3.2.1.89" evidence="1"/>
<dbReference type="eggNOG" id="COG1376">
    <property type="taxonomic scope" value="Bacteria"/>
</dbReference>
<sequence>MKKGYLALVTIGLFTSIVLENNQADAATSGLYNYQSKMTVSSSNGRIFKDSSLKSSSNVKQGTVYQADGYRNINGKRYYRMYQGSKYCGYMHSDNVKKLTKTNLSSSKKYIALKGKNIWNDLYFKKKNITSDRERVYETDGYYTLGNGQKYYSLAQYDRNGKRVWKGYTYSGSLRDMKYTSYNKKVVIDKNNYSLWNNLYFSKKMANPNATAKNGQVYQAKGYYYLNGHRYYSLYRTDSNGKEKWWGYIDGGCAKLVDSKSVYNQYFDYKNISDKTGYINTGATLKFYSGPTSNYDYTNRKLGYSTKVCYTDESFNESGNRVKVFKGTKPSSNTFLGWLDRRYIYDSNTTAKMANHEKNHYGVWSEPDGGSKLTTMSTFQKGHIEVNQQYINPKGITQYHIVSNGANAGWVDNDFVLRNQINVPTKISLVRSYKNENGTYVAKWNPLNAVNYATSNYGSVLNPTRDVKVDKTSIDTSKPGIHKVTYSIGTASKTVDIVVRDSESEMEVKYNANPQQPAQGYPKIPYLNQMTNLNYTLAGYKGGSSYGTAPQGDNGYGVSSIPNTWTTAKGTPNMTFKTALFTPYRLSESNNKESMANSETVQPQGLSVIGKKIYVLYKKLDEKKSASNPMKNRGYIVCYDQSKVGKLGDLRQLRALSREDYNKYASISTGITVGPEIVVGHGQTLTTDGKNLFVNTTNEGENNRDLTGVNSFNKVNPNTLTVSEYTTSRIIATNKSRSYIANRQFFNMAAKDENTFYALYKCNEYKNTKPGTSSAANWEVWESKRQSDGTFKSRQVISLRMPIGIDTPIQGMTYIANKNALYVVTDGGFIGFTLPTSTEDTGGSKLIANTKLNSQRREAEGIAYSNGKLYIGSNKGSEVLAASLY</sequence>
<dbReference type="Proteomes" id="UP000016057">
    <property type="component" value="Unassembled WGS sequence"/>
</dbReference>
<protein>
    <submittedName>
        <fullName evidence="1">Glycosyl hydrolase 53</fullName>
        <ecNumber evidence="1">3.2.1.89</ecNumber>
    </submittedName>
</protein>
<keyword evidence="2" id="KW-1185">Reference proteome</keyword>
<dbReference type="STRING" id="1234409.C683_0350"/>
<evidence type="ECO:0000313" key="2">
    <source>
        <dbReference type="Proteomes" id="UP000016057"/>
    </source>
</evidence>
<keyword evidence="1" id="KW-0326">Glycosidase</keyword>
<organism evidence="1 2">
    <name type="scientific">Catellicoccus marimammalium M35/04/3</name>
    <dbReference type="NCBI Taxonomy" id="1234409"/>
    <lineage>
        <taxon>Bacteria</taxon>
        <taxon>Bacillati</taxon>
        <taxon>Bacillota</taxon>
        <taxon>Bacilli</taxon>
        <taxon>Lactobacillales</taxon>
        <taxon>Enterococcaceae</taxon>
        <taxon>Catellicoccus</taxon>
    </lineage>
</organism>
<dbReference type="GO" id="GO:0031218">
    <property type="term" value="F:arabinogalactan endo-1,4-beta-galactosidase activity"/>
    <property type="evidence" value="ECO:0007669"/>
    <property type="project" value="UniProtKB-EC"/>
</dbReference>
<comment type="caution">
    <text evidence="1">The sequence shown here is derived from an EMBL/GenBank/DDBJ whole genome shotgun (WGS) entry which is preliminary data.</text>
</comment>
<reference evidence="1 2" key="1">
    <citation type="journal article" date="2013" name="Genome Announc.">
        <title>Draft Genome Sequence of Catellicoccus marimammalium, a Novel Species Commonly Found in Gull Feces.</title>
        <authorList>
            <person name="Weigand M.R."/>
            <person name="Ryu H."/>
            <person name="Bozcek L."/>
            <person name="Konstantinidis K.T."/>
            <person name="Santo Domingo J.W."/>
        </authorList>
    </citation>
    <scope>NUCLEOTIDE SEQUENCE [LARGE SCALE GENOMIC DNA]</scope>
    <source>
        <strain evidence="1 2">M35/04/3</strain>
    </source>
</reference>
<evidence type="ECO:0000313" key="1">
    <source>
        <dbReference type="EMBL" id="EKU27569.1"/>
    </source>
</evidence>
<dbReference type="AlphaFoldDB" id="K8Z998"/>
<gene>
    <name evidence="1" type="ORF">C683_0350</name>
</gene>